<evidence type="ECO:0008006" key="3">
    <source>
        <dbReference type="Google" id="ProtNLM"/>
    </source>
</evidence>
<name>A0A699RCE2_TANCI</name>
<feature type="region of interest" description="Disordered" evidence="1">
    <location>
        <begin position="1"/>
        <end position="28"/>
    </location>
</feature>
<sequence>ATTTRSGVTLAGPLVSPPPSKEVDREQETITDQVLTGSTNNVPSLVVQPSPAFSSSTPISFPKIPEVKSSKRKIFDIKGINPRFCTHKILMEDDFKPMF</sequence>
<comment type="caution">
    <text evidence="2">The sequence shown here is derived from an EMBL/GenBank/DDBJ whole genome shotgun (WGS) entry which is preliminary data.</text>
</comment>
<dbReference type="EMBL" id="BKCJ011081092">
    <property type="protein sequence ID" value="GFC81752.1"/>
    <property type="molecule type" value="Genomic_DNA"/>
</dbReference>
<proteinExistence type="predicted"/>
<accession>A0A699RCE2</accession>
<reference evidence="2" key="1">
    <citation type="journal article" date="2019" name="Sci. Rep.">
        <title>Draft genome of Tanacetum cinerariifolium, the natural source of mosquito coil.</title>
        <authorList>
            <person name="Yamashiro T."/>
            <person name="Shiraishi A."/>
            <person name="Satake H."/>
            <person name="Nakayama K."/>
        </authorList>
    </citation>
    <scope>NUCLEOTIDE SEQUENCE</scope>
</reference>
<evidence type="ECO:0000313" key="2">
    <source>
        <dbReference type="EMBL" id="GFC81752.1"/>
    </source>
</evidence>
<gene>
    <name evidence="2" type="ORF">Tci_853722</name>
</gene>
<organism evidence="2">
    <name type="scientific">Tanacetum cinerariifolium</name>
    <name type="common">Dalmatian daisy</name>
    <name type="synonym">Chrysanthemum cinerariifolium</name>
    <dbReference type="NCBI Taxonomy" id="118510"/>
    <lineage>
        <taxon>Eukaryota</taxon>
        <taxon>Viridiplantae</taxon>
        <taxon>Streptophyta</taxon>
        <taxon>Embryophyta</taxon>
        <taxon>Tracheophyta</taxon>
        <taxon>Spermatophyta</taxon>
        <taxon>Magnoliopsida</taxon>
        <taxon>eudicotyledons</taxon>
        <taxon>Gunneridae</taxon>
        <taxon>Pentapetalae</taxon>
        <taxon>asterids</taxon>
        <taxon>campanulids</taxon>
        <taxon>Asterales</taxon>
        <taxon>Asteraceae</taxon>
        <taxon>Asteroideae</taxon>
        <taxon>Anthemideae</taxon>
        <taxon>Anthemidinae</taxon>
        <taxon>Tanacetum</taxon>
    </lineage>
</organism>
<dbReference type="AlphaFoldDB" id="A0A699RCE2"/>
<feature type="non-terminal residue" evidence="2">
    <location>
        <position position="1"/>
    </location>
</feature>
<protein>
    <recommendedName>
        <fullName evidence="3">Reverse transcriptase domain-containing protein</fullName>
    </recommendedName>
</protein>
<evidence type="ECO:0000256" key="1">
    <source>
        <dbReference type="SAM" id="MobiDB-lite"/>
    </source>
</evidence>